<accession>A0A481YU27</accession>
<name>A0A481YU27_9VIRU</name>
<evidence type="ECO:0000256" key="1">
    <source>
        <dbReference type="SAM" id="MobiDB-lite"/>
    </source>
</evidence>
<sequence>MNDAQRKRQAEALADIIVEENTPEARARRVKLLQPAVQAKKDELRGFERAREEKERRERLAEPVDPASLDHHEREIALHIVNGRRAAFRDDGQICPLSETHINANTLAVLSRRVKQALRNKSSTCRTCARRSEPQTCTEPCSDHVYNGCQQGFLCHKLHGGDPLVSTARRAAEPWRPPRFMGGDKNTGTFASKWQ</sequence>
<proteinExistence type="predicted"/>
<gene>
    <name evidence="2" type="ORF">LCMAC103_01580</name>
</gene>
<dbReference type="EMBL" id="MK500337">
    <property type="protein sequence ID" value="QBK86823.1"/>
    <property type="molecule type" value="Genomic_DNA"/>
</dbReference>
<reference evidence="2" key="1">
    <citation type="journal article" date="2019" name="MBio">
        <title>Virus Genomes from Deep Sea Sediments Expand the Ocean Megavirome and Support Independent Origins of Viral Gigantism.</title>
        <authorList>
            <person name="Backstrom D."/>
            <person name="Yutin N."/>
            <person name="Jorgensen S.L."/>
            <person name="Dharamshi J."/>
            <person name="Homa F."/>
            <person name="Zaremba-Niedwiedzka K."/>
            <person name="Spang A."/>
            <person name="Wolf Y.I."/>
            <person name="Koonin E.V."/>
            <person name="Ettema T.J."/>
        </authorList>
    </citation>
    <scope>NUCLEOTIDE SEQUENCE</scope>
</reference>
<feature type="region of interest" description="Disordered" evidence="1">
    <location>
        <begin position="175"/>
        <end position="195"/>
    </location>
</feature>
<evidence type="ECO:0000313" key="2">
    <source>
        <dbReference type="EMBL" id="QBK86823.1"/>
    </source>
</evidence>
<organism evidence="2">
    <name type="scientific">Marseillevirus LCMAC103</name>
    <dbReference type="NCBI Taxonomy" id="2506604"/>
    <lineage>
        <taxon>Viruses</taxon>
        <taxon>Varidnaviria</taxon>
        <taxon>Bamfordvirae</taxon>
        <taxon>Nucleocytoviricota</taxon>
        <taxon>Megaviricetes</taxon>
        <taxon>Pimascovirales</taxon>
        <taxon>Pimascovirales incertae sedis</taxon>
        <taxon>Marseilleviridae</taxon>
    </lineage>
</organism>
<protein>
    <submittedName>
        <fullName evidence="2">Uncharacterized protein</fullName>
    </submittedName>
</protein>
<feature type="compositionally biased region" description="Polar residues" evidence="1">
    <location>
        <begin position="186"/>
        <end position="195"/>
    </location>
</feature>
<feature type="region of interest" description="Disordered" evidence="1">
    <location>
        <begin position="42"/>
        <end position="64"/>
    </location>
</feature>